<evidence type="ECO:0000313" key="2">
    <source>
        <dbReference type="Proteomes" id="UP001282284"/>
    </source>
</evidence>
<evidence type="ECO:0000313" key="1">
    <source>
        <dbReference type="EMBL" id="MDW0114426.1"/>
    </source>
</evidence>
<name>A0ABU4GBQ7_9BACL</name>
<organism evidence="1 2">
    <name type="scientific">Sporosarcina saromensis</name>
    <dbReference type="NCBI Taxonomy" id="359365"/>
    <lineage>
        <taxon>Bacteria</taxon>
        <taxon>Bacillati</taxon>
        <taxon>Bacillota</taxon>
        <taxon>Bacilli</taxon>
        <taxon>Bacillales</taxon>
        <taxon>Caryophanaceae</taxon>
        <taxon>Sporosarcina</taxon>
    </lineage>
</organism>
<gene>
    <name evidence="1" type="ORF">QT711_14605</name>
</gene>
<reference evidence="1 2" key="1">
    <citation type="submission" date="2023-06" db="EMBL/GenBank/DDBJ databases">
        <title>Sporosarcina sp. nov., isolated from Korean traditional fermented seafood 'Jeotgal'.</title>
        <authorList>
            <person name="Yang A.I."/>
            <person name="Shin N.-R."/>
        </authorList>
    </citation>
    <scope>NUCLEOTIDE SEQUENCE [LARGE SCALE GENOMIC DNA]</scope>
    <source>
        <strain evidence="1 2">KCTC13119</strain>
    </source>
</reference>
<proteinExistence type="predicted"/>
<protein>
    <submittedName>
        <fullName evidence="1">Uncharacterized protein</fullName>
    </submittedName>
</protein>
<dbReference type="RefSeq" id="WP_317945465.1">
    <property type="nucleotide sequence ID" value="NZ_JAUBDI010000016.1"/>
</dbReference>
<comment type="caution">
    <text evidence="1">The sequence shown here is derived from an EMBL/GenBank/DDBJ whole genome shotgun (WGS) entry which is preliminary data.</text>
</comment>
<sequence length="226" mass="26495">MERKNAYPTFSSPTSLVSDEETRILTEHISQVNMFKLINLYEPHRKALTLKKFFKMKRHQEVVITLLNRTAKEAVITGKVTTIGRDFVMLTNLKKRIWLPYTAIESATIPFGTPTYTNPHQNHIYDNQLRKKIVLRFGETVSKRDALVQQFFEESMRTNLHAWKGTWVVVRTSNQTKIGKILKTDQTKLYLTIRNAEVDILLEEIQSVSTIRFMTMWKELLKSFSR</sequence>
<dbReference type="Proteomes" id="UP001282284">
    <property type="component" value="Unassembled WGS sequence"/>
</dbReference>
<accession>A0ABU4GBQ7</accession>
<dbReference type="EMBL" id="JAUBDI010000016">
    <property type="protein sequence ID" value="MDW0114426.1"/>
    <property type="molecule type" value="Genomic_DNA"/>
</dbReference>
<keyword evidence="2" id="KW-1185">Reference proteome</keyword>